<gene>
    <name evidence="1" type="ORF">NDU88_005899</name>
</gene>
<protein>
    <submittedName>
        <fullName evidence="1">Uncharacterized protein</fullName>
    </submittedName>
</protein>
<keyword evidence="2" id="KW-1185">Reference proteome</keyword>
<comment type="caution">
    <text evidence="1">The sequence shown here is derived from an EMBL/GenBank/DDBJ whole genome shotgun (WGS) entry which is preliminary data.</text>
</comment>
<name>A0AAV7QMC6_PLEWA</name>
<evidence type="ECO:0000313" key="2">
    <source>
        <dbReference type="Proteomes" id="UP001066276"/>
    </source>
</evidence>
<organism evidence="1 2">
    <name type="scientific">Pleurodeles waltl</name>
    <name type="common">Iberian ribbed newt</name>
    <dbReference type="NCBI Taxonomy" id="8319"/>
    <lineage>
        <taxon>Eukaryota</taxon>
        <taxon>Metazoa</taxon>
        <taxon>Chordata</taxon>
        <taxon>Craniata</taxon>
        <taxon>Vertebrata</taxon>
        <taxon>Euteleostomi</taxon>
        <taxon>Amphibia</taxon>
        <taxon>Batrachia</taxon>
        <taxon>Caudata</taxon>
        <taxon>Salamandroidea</taxon>
        <taxon>Salamandridae</taxon>
        <taxon>Pleurodelinae</taxon>
        <taxon>Pleurodeles</taxon>
    </lineage>
</organism>
<dbReference type="Proteomes" id="UP001066276">
    <property type="component" value="Chromosome 6"/>
</dbReference>
<dbReference type="AlphaFoldDB" id="A0AAV7QMC6"/>
<accession>A0AAV7QMC6</accession>
<sequence length="117" mass="12453">MTFRFLHFQACLTALTSRTKLCLDAERICSLPLKGARVQGGRHAYVHEDYKQVPRVVGRALASSVKVIMAGVVVAPKALCLPPQLAQCVTQPDVLAEERAPLGAARCGAGAAVTARI</sequence>
<proteinExistence type="predicted"/>
<dbReference type="EMBL" id="JANPWB010000010">
    <property type="protein sequence ID" value="KAJ1139528.1"/>
    <property type="molecule type" value="Genomic_DNA"/>
</dbReference>
<reference evidence="1" key="1">
    <citation type="journal article" date="2022" name="bioRxiv">
        <title>Sequencing and chromosome-scale assembly of the giantPleurodeles waltlgenome.</title>
        <authorList>
            <person name="Brown T."/>
            <person name="Elewa A."/>
            <person name="Iarovenko S."/>
            <person name="Subramanian E."/>
            <person name="Araus A.J."/>
            <person name="Petzold A."/>
            <person name="Susuki M."/>
            <person name="Suzuki K.-i.T."/>
            <person name="Hayashi T."/>
            <person name="Toyoda A."/>
            <person name="Oliveira C."/>
            <person name="Osipova E."/>
            <person name="Leigh N.D."/>
            <person name="Simon A."/>
            <person name="Yun M.H."/>
        </authorList>
    </citation>
    <scope>NUCLEOTIDE SEQUENCE</scope>
    <source>
        <strain evidence="1">20211129_DDA</strain>
        <tissue evidence="1">Liver</tissue>
    </source>
</reference>
<evidence type="ECO:0000313" key="1">
    <source>
        <dbReference type="EMBL" id="KAJ1139528.1"/>
    </source>
</evidence>